<dbReference type="EMBL" id="VEVO01000015">
    <property type="protein sequence ID" value="KAF0030355.1"/>
    <property type="molecule type" value="Genomic_DNA"/>
</dbReference>
<dbReference type="AlphaFoldDB" id="A0A6A4SD14"/>
<comment type="caution">
    <text evidence="1">The sequence shown here is derived from an EMBL/GenBank/DDBJ whole genome shotgun (WGS) entry which is preliminary data.</text>
</comment>
<reference evidence="1 2" key="1">
    <citation type="submission" date="2019-06" db="EMBL/GenBank/DDBJ databases">
        <title>Draft genomes of female and male turbot (Scophthalmus maximus).</title>
        <authorList>
            <person name="Xu H."/>
            <person name="Xu X.-W."/>
            <person name="Shao C."/>
            <person name="Chen S."/>
        </authorList>
    </citation>
    <scope>NUCLEOTIDE SEQUENCE [LARGE SCALE GENOMIC DNA]</scope>
    <source>
        <strain evidence="1">Ysfricsl-2016a</strain>
        <tissue evidence="1">Blood</tissue>
    </source>
</reference>
<evidence type="ECO:0000313" key="2">
    <source>
        <dbReference type="Proteomes" id="UP000438429"/>
    </source>
</evidence>
<proteinExistence type="predicted"/>
<dbReference type="Proteomes" id="UP000438429">
    <property type="component" value="Unassembled WGS sequence"/>
</dbReference>
<evidence type="ECO:0000313" key="1">
    <source>
        <dbReference type="EMBL" id="KAF0030355.1"/>
    </source>
</evidence>
<organism evidence="1 2">
    <name type="scientific">Scophthalmus maximus</name>
    <name type="common">Turbot</name>
    <name type="synonym">Psetta maxima</name>
    <dbReference type="NCBI Taxonomy" id="52904"/>
    <lineage>
        <taxon>Eukaryota</taxon>
        <taxon>Metazoa</taxon>
        <taxon>Chordata</taxon>
        <taxon>Craniata</taxon>
        <taxon>Vertebrata</taxon>
        <taxon>Euteleostomi</taxon>
        <taxon>Actinopterygii</taxon>
        <taxon>Neopterygii</taxon>
        <taxon>Teleostei</taxon>
        <taxon>Neoteleostei</taxon>
        <taxon>Acanthomorphata</taxon>
        <taxon>Carangaria</taxon>
        <taxon>Pleuronectiformes</taxon>
        <taxon>Pleuronectoidei</taxon>
        <taxon>Scophthalmidae</taxon>
        <taxon>Scophthalmus</taxon>
    </lineage>
</organism>
<accession>A0A6A4SD14</accession>
<sequence length="88" mass="10039">MTVWAQQCPWFDVVARGRNNKNQNPSSNLNGFYEMNKQTENSLYRSERQAGYSRQAKIDSLKCSLCDSAQPSTLVPCWINSHCEVHVA</sequence>
<gene>
    <name evidence="1" type="ORF">F2P81_017086</name>
</gene>
<name>A0A6A4SD14_SCOMX</name>
<protein>
    <submittedName>
        <fullName evidence="1">Uncharacterized protein</fullName>
    </submittedName>
</protein>